<reference evidence="2" key="1">
    <citation type="journal article" date="2015" name="Nature">
        <title>Complex archaea that bridge the gap between prokaryotes and eukaryotes.</title>
        <authorList>
            <person name="Spang A."/>
            <person name="Saw J.H."/>
            <person name="Jorgensen S.L."/>
            <person name="Zaremba-Niedzwiedzka K."/>
            <person name="Martijn J."/>
            <person name="Lind A.E."/>
            <person name="van Eijk R."/>
            <person name="Schleper C."/>
            <person name="Guy L."/>
            <person name="Ettema T.J."/>
        </authorList>
    </citation>
    <scope>NUCLEOTIDE SEQUENCE</scope>
</reference>
<keyword evidence="1" id="KW-0472">Membrane</keyword>
<evidence type="ECO:0000313" key="2">
    <source>
        <dbReference type="EMBL" id="KKM95970.1"/>
    </source>
</evidence>
<evidence type="ECO:0000256" key="1">
    <source>
        <dbReference type="SAM" id="Phobius"/>
    </source>
</evidence>
<name>A0A0F9P4H4_9ZZZZ</name>
<dbReference type="AlphaFoldDB" id="A0A0F9P4H4"/>
<dbReference type="InterPro" id="IPR025833">
    <property type="entry name" value="GDYXXLXY"/>
</dbReference>
<keyword evidence="1" id="KW-0812">Transmembrane</keyword>
<sequence>MFNEKRRFSAIVAIELIFLIGFAGYFQNIMVDGFTITLKSVQMDPDDIFRGNYLDLNYEIEQYEKKILKDDSDVEFEDFETFLDFEKGEEVRVYLKKKGKYWVIRDVDWFGMDEEEVSKNNIFIKAKVKSATKKLLVLDYGLNKVFVSRQKAEKYGFESGTFDVEVKVGYDGKGVIESVYYKGKKITTDN</sequence>
<comment type="caution">
    <text evidence="2">The sequence shown here is derived from an EMBL/GenBank/DDBJ whole genome shotgun (WGS) entry which is preliminary data.</text>
</comment>
<feature type="transmembrane region" description="Helical" evidence="1">
    <location>
        <begin position="7"/>
        <end position="26"/>
    </location>
</feature>
<evidence type="ECO:0008006" key="3">
    <source>
        <dbReference type="Google" id="ProtNLM"/>
    </source>
</evidence>
<dbReference type="EMBL" id="LAZR01005941">
    <property type="protein sequence ID" value="KKM95970.1"/>
    <property type="molecule type" value="Genomic_DNA"/>
</dbReference>
<organism evidence="2">
    <name type="scientific">marine sediment metagenome</name>
    <dbReference type="NCBI Taxonomy" id="412755"/>
    <lineage>
        <taxon>unclassified sequences</taxon>
        <taxon>metagenomes</taxon>
        <taxon>ecological metagenomes</taxon>
    </lineage>
</organism>
<gene>
    <name evidence="2" type="ORF">LCGC14_1182870</name>
</gene>
<keyword evidence="1" id="KW-1133">Transmembrane helix</keyword>
<proteinExistence type="predicted"/>
<dbReference type="Pfam" id="PF14345">
    <property type="entry name" value="GDYXXLXY"/>
    <property type="match status" value="1"/>
</dbReference>
<protein>
    <recommendedName>
        <fullName evidence="3">Membrane-anchored protein</fullName>
    </recommendedName>
</protein>
<accession>A0A0F9P4H4</accession>